<gene>
    <name evidence="2" type="ORF">SDC9_145939</name>
</gene>
<organism evidence="2">
    <name type="scientific">bioreactor metagenome</name>
    <dbReference type="NCBI Taxonomy" id="1076179"/>
    <lineage>
        <taxon>unclassified sequences</taxon>
        <taxon>metagenomes</taxon>
        <taxon>ecological metagenomes</taxon>
    </lineage>
</organism>
<evidence type="ECO:0000313" key="2">
    <source>
        <dbReference type="EMBL" id="MPM98749.1"/>
    </source>
</evidence>
<protein>
    <submittedName>
        <fullName evidence="2">Uncharacterized protein</fullName>
    </submittedName>
</protein>
<feature type="region of interest" description="Disordered" evidence="1">
    <location>
        <begin position="29"/>
        <end position="94"/>
    </location>
</feature>
<name>A0A645EBR2_9ZZZZ</name>
<feature type="compositionally biased region" description="Basic residues" evidence="1">
    <location>
        <begin position="29"/>
        <end position="51"/>
    </location>
</feature>
<dbReference type="EMBL" id="VSSQ01044881">
    <property type="protein sequence ID" value="MPM98749.1"/>
    <property type="molecule type" value="Genomic_DNA"/>
</dbReference>
<dbReference type="AlphaFoldDB" id="A0A645EBR2"/>
<reference evidence="2" key="1">
    <citation type="submission" date="2019-08" db="EMBL/GenBank/DDBJ databases">
        <authorList>
            <person name="Kucharzyk K."/>
            <person name="Murdoch R.W."/>
            <person name="Higgins S."/>
            <person name="Loffler F."/>
        </authorList>
    </citation>
    <scope>NUCLEOTIDE SEQUENCE</scope>
</reference>
<evidence type="ECO:0000256" key="1">
    <source>
        <dbReference type="SAM" id="MobiDB-lite"/>
    </source>
</evidence>
<sequence length="106" mass="12059">MVVQLTRDALALLSQRGRHLHRTARLAVQRAHHQPGKRQPQHHIQGHRQLQRPRPVREFGKKSAQAPQHENALKPPGAGAESKHGEKTQVKHVRPRSIFANVRLIT</sequence>
<proteinExistence type="predicted"/>
<accession>A0A645EBR2</accession>
<comment type="caution">
    <text evidence="2">The sequence shown here is derived from an EMBL/GenBank/DDBJ whole genome shotgun (WGS) entry which is preliminary data.</text>
</comment>